<feature type="transmembrane region" description="Helical" evidence="10">
    <location>
        <begin position="486"/>
        <end position="508"/>
    </location>
</feature>
<dbReference type="Pfam" id="PF00083">
    <property type="entry name" value="Sugar_tr"/>
    <property type="match status" value="1"/>
</dbReference>
<feature type="transmembrane region" description="Helical" evidence="10">
    <location>
        <begin position="422"/>
        <end position="447"/>
    </location>
</feature>
<evidence type="ECO:0000256" key="8">
    <source>
        <dbReference type="RuleBase" id="RU003346"/>
    </source>
</evidence>
<protein>
    <submittedName>
        <fullName evidence="12 13">Solute carrier family 2, facilitated glucose transporter member</fullName>
    </submittedName>
</protein>
<name>A0A0P6A746_9CRUS</name>
<dbReference type="Gene3D" id="1.20.1250.20">
    <property type="entry name" value="MFS general substrate transporter like domains"/>
    <property type="match status" value="1"/>
</dbReference>
<dbReference type="PROSITE" id="PS50850">
    <property type="entry name" value="MFS"/>
    <property type="match status" value="1"/>
</dbReference>
<feature type="compositionally biased region" description="Basic and acidic residues" evidence="9">
    <location>
        <begin position="40"/>
        <end position="49"/>
    </location>
</feature>
<evidence type="ECO:0000256" key="5">
    <source>
        <dbReference type="ARBA" id="ARBA00023136"/>
    </source>
</evidence>
<feature type="domain" description="Major facilitator superfamily (MFS) profile" evidence="11">
    <location>
        <begin position="188"/>
        <end position="611"/>
    </location>
</feature>
<evidence type="ECO:0000256" key="9">
    <source>
        <dbReference type="SAM" id="MobiDB-lite"/>
    </source>
</evidence>
<evidence type="ECO:0000313" key="14">
    <source>
        <dbReference type="Proteomes" id="UP000076858"/>
    </source>
</evidence>
<dbReference type="STRING" id="35525.A0A0P6A746"/>
<feature type="transmembrane region" description="Helical" evidence="10">
    <location>
        <begin position="520"/>
        <end position="545"/>
    </location>
</feature>
<feature type="region of interest" description="Disordered" evidence="9">
    <location>
        <begin position="40"/>
        <end position="63"/>
    </location>
</feature>
<feature type="transmembrane region" description="Helical" evidence="10">
    <location>
        <begin position="588"/>
        <end position="607"/>
    </location>
</feature>
<evidence type="ECO:0000256" key="3">
    <source>
        <dbReference type="ARBA" id="ARBA00022692"/>
    </source>
</evidence>
<gene>
    <name evidence="13" type="ORF">APZ42_031746</name>
</gene>
<feature type="transmembrane region" description="Helical" evidence="10">
    <location>
        <begin position="315"/>
        <end position="334"/>
    </location>
</feature>
<keyword evidence="4 10" id="KW-1133">Transmembrane helix</keyword>
<feature type="transmembrane region" description="Helical" evidence="10">
    <location>
        <begin position="186"/>
        <end position="206"/>
    </location>
</feature>
<dbReference type="InterPro" id="IPR020846">
    <property type="entry name" value="MFS_dom"/>
</dbReference>
<keyword evidence="13" id="KW-0762">Sugar transport</keyword>
<dbReference type="FunFam" id="1.20.1250.20:FF:000055">
    <property type="entry name" value="Facilitated trehalose transporter Tret1-2 homolog"/>
    <property type="match status" value="1"/>
</dbReference>
<dbReference type="GO" id="GO:0005886">
    <property type="term" value="C:plasma membrane"/>
    <property type="evidence" value="ECO:0007669"/>
    <property type="project" value="UniProtKB-SubCell"/>
</dbReference>
<keyword evidence="3 10" id="KW-0812">Transmembrane</keyword>
<dbReference type="GO" id="GO:0051119">
    <property type="term" value="F:sugar transmembrane transporter activity"/>
    <property type="evidence" value="ECO:0007669"/>
    <property type="project" value="InterPro"/>
</dbReference>
<organism evidence="13 14">
    <name type="scientific">Daphnia magna</name>
    <dbReference type="NCBI Taxonomy" id="35525"/>
    <lineage>
        <taxon>Eukaryota</taxon>
        <taxon>Metazoa</taxon>
        <taxon>Ecdysozoa</taxon>
        <taxon>Arthropoda</taxon>
        <taxon>Crustacea</taxon>
        <taxon>Branchiopoda</taxon>
        <taxon>Diplostraca</taxon>
        <taxon>Cladocera</taxon>
        <taxon>Anomopoda</taxon>
        <taxon>Daphniidae</taxon>
        <taxon>Daphnia</taxon>
    </lineage>
</organism>
<dbReference type="InterPro" id="IPR003663">
    <property type="entry name" value="Sugar/inositol_transpt"/>
</dbReference>
<sequence length="635" mass="69303">MSATSQSPPIWCDAEAALSATEGCQLDSSKIHALMMSADKREARNRDSGCDLSSAGTDSPSSYRWIKDDNSTGSYSCSSCEATVDQTSNVYHQLAQTLAQARLKISDSKDPLDVPSVLAVSESSIALSPIIAPDSNEEENLAVDELDEKKNLERLSNLPEMPNFPDASSKTEPLSRKSRGRLFPQVLASLALAIAAMIEGYSSGYTSPALASMTQPNSSIPVNDQQASWIGSLMPLNALIGGIVGGSIVEHFGRKKAIMATGPPYILSWLLITFATNLPMVYAGRSIQGFCVGLTTLTLPIYLGETIQPEVRGSLGLLPTTIGNIGILFCYILGSYIDWKILAAIGAALPLPFLAFMWFVPETPRWYISKGRYKEARESLQWLRGGKTNVSDEFLEIESNYKNQSVGGGVRELMKMAYLRPLLISLGLMFFQQLSGINAVIFYTVSIFEKSGGSVDSNLSSIIIGLANFIATLGSNMVIDRVGRKVLLNISGFFMAVSLGALGVFFILQHLEHDLEHVGWLPLATFIVYIVAFSIGYGPIPWLMMGEIFPSKVRGHAASVATAFNWACSFAVTKFFNDLIQTIGAHGAFWFFGFFCFVSIFFVSIFVPETKGHSLENIEKRMLEKKSKNIECTKL</sequence>
<evidence type="ECO:0000313" key="13">
    <source>
        <dbReference type="EMBL" id="KZS05160.1"/>
    </source>
</evidence>
<dbReference type="SUPFAM" id="SSF103473">
    <property type="entry name" value="MFS general substrate transporter"/>
    <property type="match status" value="1"/>
</dbReference>
<evidence type="ECO:0000256" key="2">
    <source>
        <dbReference type="ARBA" id="ARBA00022475"/>
    </source>
</evidence>
<dbReference type="EMBL" id="LRGB01002993">
    <property type="protein sequence ID" value="KZS05160.1"/>
    <property type="molecule type" value="Genomic_DNA"/>
</dbReference>
<dbReference type="Proteomes" id="UP000076858">
    <property type="component" value="Unassembled WGS sequence"/>
</dbReference>
<dbReference type="InterPro" id="IPR050549">
    <property type="entry name" value="MFS_Trehalose_Transporter"/>
</dbReference>
<dbReference type="PRINTS" id="PR00171">
    <property type="entry name" value="SUGRTRNSPORT"/>
</dbReference>
<keyword evidence="5 10" id="KW-0472">Membrane</keyword>
<feature type="transmembrane region" description="Helical" evidence="10">
    <location>
        <begin position="340"/>
        <end position="360"/>
    </location>
</feature>
<feature type="region of interest" description="Disordered" evidence="9">
    <location>
        <begin position="154"/>
        <end position="176"/>
    </location>
</feature>
<dbReference type="PANTHER" id="PTHR48021">
    <property type="match status" value="1"/>
</dbReference>
<dbReference type="InterPro" id="IPR005829">
    <property type="entry name" value="Sugar_transporter_CS"/>
</dbReference>
<keyword evidence="14" id="KW-1185">Reference proteome</keyword>
<reference evidence="13 14" key="2">
    <citation type="submission" date="2016-03" db="EMBL/GenBank/DDBJ databases">
        <title>EvidentialGene: Evidence-directed Construction of Genes on Genomes.</title>
        <authorList>
            <person name="Gilbert D.G."/>
            <person name="Choi J.-H."/>
            <person name="Mockaitis K."/>
            <person name="Colbourne J."/>
            <person name="Pfrender M."/>
        </authorList>
    </citation>
    <scope>NUCLEOTIDE SEQUENCE [LARGE SCALE GENOMIC DNA]</scope>
    <source>
        <strain evidence="13 14">Xinb3</strain>
        <tissue evidence="13">Complete organism</tissue>
    </source>
</reference>
<evidence type="ECO:0000256" key="10">
    <source>
        <dbReference type="SAM" id="Phobius"/>
    </source>
</evidence>
<comment type="similarity">
    <text evidence="7">Belongs to the major facilitator superfamily. Sugar transporter (TC 2.A.1.1) family. Trehalose transporter subfamily.</text>
</comment>
<evidence type="ECO:0000313" key="12">
    <source>
        <dbReference type="EMBL" id="JAN91812.1"/>
    </source>
</evidence>
<dbReference type="CDD" id="cd17358">
    <property type="entry name" value="MFS_GLUT6_8_Class3_like"/>
    <property type="match status" value="1"/>
</dbReference>
<dbReference type="InterPro" id="IPR036259">
    <property type="entry name" value="MFS_trans_sf"/>
</dbReference>
<keyword evidence="2" id="KW-1003">Cell membrane</keyword>
<evidence type="ECO:0000256" key="4">
    <source>
        <dbReference type="ARBA" id="ARBA00022989"/>
    </source>
</evidence>
<dbReference type="InterPro" id="IPR005828">
    <property type="entry name" value="MFS_sugar_transport-like"/>
</dbReference>
<feature type="transmembrane region" description="Helical" evidence="10">
    <location>
        <begin position="226"/>
        <end position="245"/>
    </location>
</feature>
<dbReference type="PROSITE" id="PS00217">
    <property type="entry name" value="SUGAR_TRANSPORT_2"/>
    <property type="match status" value="1"/>
</dbReference>
<feature type="transmembrane region" description="Helical" evidence="10">
    <location>
        <begin position="282"/>
        <end position="303"/>
    </location>
</feature>
<evidence type="ECO:0000256" key="7">
    <source>
        <dbReference type="ARBA" id="ARBA00024348"/>
    </source>
</evidence>
<feature type="transmembrane region" description="Helical" evidence="10">
    <location>
        <begin position="459"/>
        <end position="479"/>
    </location>
</feature>
<dbReference type="NCBIfam" id="TIGR00879">
    <property type="entry name" value="SP"/>
    <property type="match status" value="1"/>
</dbReference>
<evidence type="ECO:0000256" key="6">
    <source>
        <dbReference type="ARBA" id="ARBA00023180"/>
    </source>
</evidence>
<feature type="transmembrane region" description="Helical" evidence="10">
    <location>
        <begin position="557"/>
        <end position="576"/>
    </location>
</feature>
<dbReference type="OrthoDB" id="6339427at2759"/>
<evidence type="ECO:0000259" key="11">
    <source>
        <dbReference type="PROSITE" id="PS50850"/>
    </source>
</evidence>
<accession>A0A0P6A746</accession>
<evidence type="ECO:0000256" key="1">
    <source>
        <dbReference type="ARBA" id="ARBA00004651"/>
    </source>
</evidence>
<keyword evidence="8" id="KW-0813">Transport</keyword>
<proteinExistence type="inferred from homology"/>
<feature type="transmembrane region" description="Helical" evidence="10">
    <location>
        <begin position="257"/>
        <end position="276"/>
    </location>
</feature>
<dbReference type="PANTHER" id="PTHR48021:SF1">
    <property type="entry name" value="GH07001P-RELATED"/>
    <property type="match status" value="1"/>
</dbReference>
<dbReference type="InterPro" id="IPR044775">
    <property type="entry name" value="MFS_ERD6/Tret1-like"/>
</dbReference>
<reference evidence="12" key="1">
    <citation type="submission" date="2015-10" db="EMBL/GenBank/DDBJ databases">
        <title>EvidentialGene: Evidence-directed Construction of Complete mRNA Transcriptomes without Genomes.</title>
        <authorList>
            <person name="Gilbert D.G."/>
        </authorList>
    </citation>
    <scope>NUCLEOTIDE SEQUENCE</scope>
</reference>
<dbReference type="AlphaFoldDB" id="A0A0P6A746"/>
<dbReference type="EMBL" id="GDIQ01002925">
    <property type="protein sequence ID" value="JAN91812.1"/>
    <property type="molecule type" value="Transcribed_RNA"/>
</dbReference>
<comment type="subcellular location">
    <subcellularLocation>
        <location evidence="1">Cell membrane</location>
        <topology evidence="1">Multi-pass membrane protein</topology>
    </subcellularLocation>
</comment>
<keyword evidence="6" id="KW-0325">Glycoprotein</keyword>